<dbReference type="Pfam" id="PF13930">
    <property type="entry name" value="Endonuclea_NS_2"/>
    <property type="match status" value="1"/>
</dbReference>
<organism evidence="3 4">
    <name type="scientific">Roseburia intestinalis</name>
    <dbReference type="NCBI Taxonomy" id="166486"/>
    <lineage>
        <taxon>Bacteria</taxon>
        <taxon>Bacillati</taxon>
        <taxon>Bacillota</taxon>
        <taxon>Clostridia</taxon>
        <taxon>Lachnospirales</taxon>
        <taxon>Lachnospiraceae</taxon>
        <taxon>Roseburia</taxon>
    </lineage>
</organism>
<sequence length="390" mass="42666">MIPTDSNQSDIVAEISTESSEIIQGSEAVKNEPSETEKLETETSKLAAEETEKVIESTDTEIETEEQIESQTKPSTEVTISVSDIPEYSGKPYVEINGNTPKFLETDLSTTSYEYYSDLDNLGRCGVVYACIGTDLMPTEERGNIGSVKPTGWHTIKYDVVDGKYLYNRCHLIGYQLSGENANTKNLITGTRYLNVDGMLPFENMVADYVKETNNHVMYRVTPVFEGDNLLASGVQIEAESVEDNGEGILFNVYCYNVQPNVKIDYATGDSNLVTETSDSNTDINVSNAESYTKNENVKSENNTKSGGASESSNSENSGNMNSASESNEGTISSNDQDTTGSSTLMVWKSATGNKYHSINNCGRMNPDKAVQITEEQAISQGLGKCSKCW</sequence>
<accession>A0A3R6CGH5</accession>
<feature type="compositionally biased region" description="Polar residues" evidence="1">
    <location>
        <begin position="275"/>
        <end position="305"/>
    </location>
</feature>
<feature type="compositionally biased region" description="Polar residues" evidence="1">
    <location>
        <begin position="1"/>
        <end position="23"/>
    </location>
</feature>
<evidence type="ECO:0000256" key="1">
    <source>
        <dbReference type="SAM" id="MobiDB-lite"/>
    </source>
</evidence>
<proteinExistence type="predicted"/>
<feature type="compositionally biased region" description="Polar residues" evidence="1">
    <location>
        <begin position="331"/>
        <end position="342"/>
    </location>
</feature>
<feature type="domain" description="Type VII secretion system protein EssD-like" evidence="2">
    <location>
        <begin position="112"/>
        <end position="241"/>
    </location>
</feature>
<feature type="compositionally biased region" description="Acidic residues" evidence="1">
    <location>
        <begin position="58"/>
        <end position="68"/>
    </location>
</feature>
<dbReference type="InterPro" id="IPR044927">
    <property type="entry name" value="Endonuclea_NS_2"/>
</dbReference>
<protein>
    <recommendedName>
        <fullName evidence="2">Type VII secretion system protein EssD-like domain-containing protein</fullName>
    </recommendedName>
</protein>
<feature type="region of interest" description="Disordered" evidence="1">
    <location>
        <begin position="275"/>
        <end position="342"/>
    </location>
</feature>
<feature type="compositionally biased region" description="Basic and acidic residues" evidence="1">
    <location>
        <begin position="29"/>
        <end position="56"/>
    </location>
</feature>
<feature type="region of interest" description="Disordered" evidence="1">
    <location>
        <begin position="1"/>
        <end position="78"/>
    </location>
</feature>
<dbReference type="Gene3D" id="3.40.570.10">
    <property type="entry name" value="Extracellular Endonuclease, subunit A"/>
    <property type="match status" value="1"/>
</dbReference>
<name>A0A3R6CGH5_9FIRM</name>
<dbReference type="EMBL" id="QSFP01000013">
    <property type="protein sequence ID" value="RHA66341.1"/>
    <property type="molecule type" value="Genomic_DNA"/>
</dbReference>
<dbReference type="AlphaFoldDB" id="A0A3R6CGH5"/>
<gene>
    <name evidence="3" type="ORF">DW927_12170</name>
</gene>
<feature type="compositionally biased region" description="Low complexity" evidence="1">
    <location>
        <begin position="306"/>
        <end position="330"/>
    </location>
</feature>
<dbReference type="Proteomes" id="UP000284465">
    <property type="component" value="Unassembled WGS sequence"/>
</dbReference>
<evidence type="ECO:0000313" key="4">
    <source>
        <dbReference type="Proteomes" id="UP000284465"/>
    </source>
</evidence>
<reference evidence="3 4" key="1">
    <citation type="submission" date="2018-08" db="EMBL/GenBank/DDBJ databases">
        <title>A genome reference for cultivated species of the human gut microbiota.</title>
        <authorList>
            <person name="Zou Y."/>
            <person name="Xue W."/>
            <person name="Luo G."/>
        </authorList>
    </citation>
    <scope>NUCLEOTIDE SEQUENCE [LARGE SCALE GENOMIC DNA]</scope>
    <source>
        <strain evidence="3 4">AM43-11</strain>
    </source>
</reference>
<evidence type="ECO:0000259" key="2">
    <source>
        <dbReference type="Pfam" id="PF13930"/>
    </source>
</evidence>
<evidence type="ECO:0000313" key="3">
    <source>
        <dbReference type="EMBL" id="RHA66341.1"/>
    </source>
</evidence>
<comment type="caution">
    <text evidence="3">The sequence shown here is derived from an EMBL/GenBank/DDBJ whole genome shotgun (WGS) entry which is preliminary data.</text>
</comment>
<dbReference type="InterPro" id="IPR044929">
    <property type="entry name" value="DNA/RNA_non-sp_Endonuclease_sf"/>
</dbReference>